<dbReference type="InterPro" id="IPR043538">
    <property type="entry name" value="XYLT"/>
</dbReference>
<evidence type="ECO:0000256" key="6">
    <source>
        <dbReference type="ARBA" id="ARBA00022723"/>
    </source>
</evidence>
<keyword evidence="10" id="KW-0333">Golgi apparatus</keyword>
<reference evidence="16 17" key="1">
    <citation type="journal article" date="2014" name="Int. J. Syst. Evol. Microbiol.">
        <title>Complete genome sequence of Corynebacterium casei LMG S-19264T (=DSM 44701T), isolated from a smear-ripened cheese.</title>
        <authorList>
            <consortium name="US DOE Joint Genome Institute (JGI-PGF)"/>
            <person name="Walter F."/>
            <person name="Albersmeier A."/>
            <person name="Kalinowski J."/>
            <person name="Ruckert C."/>
        </authorList>
    </citation>
    <scope>NUCLEOTIDE SEQUENCE [LARGE SCALE GENOMIC DNA]</scope>
    <source>
        <strain evidence="16 17">CGMCC 1.7286</strain>
    </source>
</reference>
<keyword evidence="7" id="KW-0256">Endoplasmic reticulum</keyword>
<gene>
    <name evidence="16" type="ORF">GCM10011348_14060</name>
</gene>
<keyword evidence="9" id="KW-1133">Transmembrane helix</keyword>
<evidence type="ECO:0000256" key="11">
    <source>
        <dbReference type="ARBA" id="ARBA00023136"/>
    </source>
</evidence>
<keyword evidence="5" id="KW-0812">Transmembrane</keyword>
<dbReference type="GO" id="GO:0046872">
    <property type="term" value="F:metal ion binding"/>
    <property type="evidence" value="ECO:0007669"/>
    <property type="project" value="UniProtKB-KW"/>
</dbReference>
<keyword evidence="6" id="KW-0479">Metal-binding</keyword>
<name>A0A917ZAE3_9GAMM</name>
<dbReference type="PANTHER" id="PTHR46025:SF3">
    <property type="entry name" value="XYLOSYLTRANSFERASE OXT"/>
    <property type="match status" value="1"/>
</dbReference>
<evidence type="ECO:0000313" key="17">
    <source>
        <dbReference type="Proteomes" id="UP000599578"/>
    </source>
</evidence>
<keyword evidence="15" id="KW-0175">Coiled coil</keyword>
<evidence type="ECO:0000256" key="15">
    <source>
        <dbReference type="SAM" id="Coils"/>
    </source>
</evidence>
<dbReference type="PANTHER" id="PTHR46025">
    <property type="entry name" value="XYLOSYLTRANSFERASE OXT"/>
    <property type="match status" value="1"/>
</dbReference>
<evidence type="ECO:0000256" key="1">
    <source>
        <dbReference type="ARBA" id="ARBA00004323"/>
    </source>
</evidence>
<dbReference type="GO" id="GO:0015012">
    <property type="term" value="P:heparan sulfate proteoglycan biosynthetic process"/>
    <property type="evidence" value="ECO:0007669"/>
    <property type="project" value="TreeGrafter"/>
</dbReference>
<dbReference type="RefSeq" id="WP_188859841.1">
    <property type="nucleotide sequence ID" value="NZ_BMLT01000003.1"/>
</dbReference>
<evidence type="ECO:0000256" key="10">
    <source>
        <dbReference type="ARBA" id="ARBA00023034"/>
    </source>
</evidence>
<evidence type="ECO:0000256" key="2">
    <source>
        <dbReference type="ARBA" id="ARBA00004648"/>
    </source>
</evidence>
<dbReference type="GO" id="GO:0030158">
    <property type="term" value="F:protein xylosyltransferase activity"/>
    <property type="evidence" value="ECO:0007669"/>
    <property type="project" value="InterPro"/>
</dbReference>
<evidence type="ECO:0000256" key="14">
    <source>
        <dbReference type="ARBA" id="ARBA00042865"/>
    </source>
</evidence>
<evidence type="ECO:0000256" key="5">
    <source>
        <dbReference type="ARBA" id="ARBA00022692"/>
    </source>
</evidence>
<keyword evidence="17" id="KW-1185">Reference proteome</keyword>
<dbReference type="GO" id="GO:0050650">
    <property type="term" value="P:chondroitin sulfate proteoglycan biosynthetic process"/>
    <property type="evidence" value="ECO:0007669"/>
    <property type="project" value="TreeGrafter"/>
</dbReference>
<keyword evidence="12" id="KW-1015">Disulfide bond</keyword>
<evidence type="ECO:0000256" key="4">
    <source>
        <dbReference type="ARBA" id="ARBA00022679"/>
    </source>
</evidence>
<comment type="subcellular location">
    <subcellularLocation>
        <location evidence="2">Endoplasmic reticulum membrane</location>
        <topology evidence="2">Single-pass type II membrane protein</topology>
    </subcellularLocation>
    <subcellularLocation>
        <location evidence="1">Golgi apparatus membrane</location>
        <topology evidence="1">Single-pass type II membrane protein</topology>
    </subcellularLocation>
</comment>
<dbReference type="AlphaFoldDB" id="A0A917ZAE3"/>
<sequence>MKVSFVLLAHEAPEQLKGLIQSLLAAGSNIYMHHDASSSGDVRTASASWGLDALPGKLYLADRVKVVWGEWSIVEATLNCMQLIREHDTDSDYFMLLSGSCMPVKPVALLQEYLAQSGKDHIEAVNAEKQQWVTAGLQKQRWSKFHFFNWRYQTFLFDTSLKIQRKLKIKREIPLGHTAHMGSQWWCIRRGTLMSVLDLIESKPVLRRFYKRTWVPDELFFQTLVANLVPKSEISSELLTRYTFNSWGIPLVYYDDDYPELLAESRFFVRKVSHRAKFLRERLASIASMSVNEMADLLEQSETERNALMERIDLQKQINESRWHSLESHKENRYDYIKSIPNPMVVLVGEDTPAKRQALAQIDRLDDTVVYGDLFDPAEVGKGYDHTGYLGVGRDAVKLVKHTWHQVLGDIAYRSPGKTIVFSLGRNFKQYLEVLRWKPGLNVLLVDGCHEQSLNQKLLKELYLKSQALHLLADRNCRLTTLDVSELKGWVDQLCSDKTRSIEYMRWQLERQQEKKRWDGLLLDGHDHWEFIKQLKTNVVLLISDDNQLASEAVNVIQQQAEFVVLKGVFDVIPSGDHSRDWHYYLAEVAQLNKKLNHQDLLIIELRGDQLACLDTLKWKKNLTVVYLKSNGDKLGSAPRYRLRGGLESFSGVAGLPVKTQLEALLTERHCSYYEIPVQDKKFIVELVCGSPAASKAAKKVTMEAC</sequence>
<proteinExistence type="predicted"/>
<evidence type="ECO:0000256" key="12">
    <source>
        <dbReference type="ARBA" id="ARBA00023157"/>
    </source>
</evidence>
<protein>
    <recommendedName>
        <fullName evidence="14">Peptide O-xylosyltransferase</fullName>
    </recommendedName>
</protein>
<dbReference type="GO" id="GO:0016020">
    <property type="term" value="C:membrane"/>
    <property type="evidence" value="ECO:0007669"/>
    <property type="project" value="InterPro"/>
</dbReference>
<evidence type="ECO:0000313" key="16">
    <source>
        <dbReference type="EMBL" id="GGO79535.1"/>
    </source>
</evidence>
<dbReference type="EMBL" id="BMLT01000003">
    <property type="protein sequence ID" value="GGO79535.1"/>
    <property type="molecule type" value="Genomic_DNA"/>
</dbReference>
<evidence type="ECO:0000256" key="9">
    <source>
        <dbReference type="ARBA" id="ARBA00022989"/>
    </source>
</evidence>
<evidence type="ECO:0000256" key="8">
    <source>
        <dbReference type="ARBA" id="ARBA00022968"/>
    </source>
</evidence>
<comment type="caution">
    <text evidence="16">The sequence shown here is derived from an EMBL/GenBank/DDBJ whole genome shotgun (WGS) entry which is preliminary data.</text>
</comment>
<evidence type="ECO:0000256" key="3">
    <source>
        <dbReference type="ARBA" id="ARBA00022676"/>
    </source>
</evidence>
<keyword evidence="11" id="KW-0472">Membrane</keyword>
<keyword evidence="3" id="KW-0328">Glycosyltransferase</keyword>
<organism evidence="16 17">
    <name type="scientific">Marinobacterium nitratireducens</name>
    <dbReference type="NCBI Taxonomy" id="518897"/>
    <lineage>
        <taxon>Bacteria</taxon>
        <taxon>Pseudomonadati</taxon>
        <taxon>Pseudomonadota</taxon>
        <taxon>Gammaproteobacteria</taxon>
        <taxon>Oceanospirillales</taxon>
        <taxon>Oceanospirillaceae</taxon>
        <taxon>Marinobacterium</taxon>
    </lineage>
</organism>
<dbReference type="Proteomes" id="UP000599578">
    <property type="component" value="Unassembled WGS sequence"/>
</dbReference>
<evidence type="ECO:0000256" key="13">
    <source>
        <dbReference type="ARBA" id="ARBA00023180"/>
    </source>
</evidence>
<keyword evidence="13" id="KW-0325">Glycoprotein</keyword>
<accession>A0A917ZAE3</accession>
<feature type="coiled-coil region" evidence="15">
    <location>
        <begin position="291"/>
        <end position="318"/>
    </location>
</feature>
<keyword evidence="4" id="KW-0808">Transferase</keyword>
<keyword evidence="8" id="KW-0735">Signal-anchor</keyword>
<evidence type="ECO:0000256" key="7">
    <source>
        <dbReference type="ARBA" id="ARBA00022824"/>
    </source>
</evidence>
<dbReference type="Pfam" id="PF02485">
    <property type="entry name" value="Branch"/>
    <property type="match status" value="1"/>
</dbReference>
<dbReference type="InterPro" id="IPR003406">
    <property type="entry name" value="Glyco_trans_14"/>
</dbReference>